<dbReference type="InterPro" id="IPR036298">
    <property type="entry name" value="Chalcone_isomerase_sf"/>
</dbReference>
<dbReference type="InterPro" id="IPR016088">
    <property type="entry name" value="Chalcone_isomerase_3-sand"/>
</dbReference>
<dbReference type="EMBL" id="BSOJ01000007">
    <property type="protein sequence ID" value="GLR25704.1"/>
    <property type="molecule type" value="Genomic_DNA"/>
</dbReference>
<comment type="caution">
    <text evidence="3">The sequence shown here is derived from an EMBL/GenBank/DDBJ whole genome shotgun (WGS) entry which is preliminary data.</text>
</comment>
<reference evidence="4" key="1">
    <citation type="journal article" date="2019" name="Int. J. Syst. Evol. Microbiol.">
        <title>The Global Catalogue of Microorganisms (GCM) 10K type strain sequencing project: providing services to taxonomists for standard genome sequencing and annotation.</title>
        <authorList>
            <consortium name="The Broad Institute Genomics Platform"/>
            <consortium name="The Broad Institute Genome Sequencing Center for Infectious Disease"/>
            <person name="Wu L."/>
            <person name="Ma J."/>
        </authorList>
    </citation>
    <scope>NUCLEOTIDE SEQUENCE [LARGE SCALE GENOMIC DNA]</scope>
    <source>
        <strain evidence="4">NBRC 105857</strain>
    </source>
</reference>
<dbReference type="Proteomes" id="UP001156664">
    <property type="component" value="Unassembled WGS sequence"/>
</dbReference>
<gene>
    <name evidence="3" type="ORF">GCM10007875_07920</name>
</gene>
<dbReference type="Pfam" id="PF16036">
    <property type="entry name" value="Chalcone_3"/>
    <property type="match status" value="1"/>
</dbReference>
<name>A0ABQ5YM87_9BURK</name>
<feature type="chain" id="PRO_5046457501" description="Chalcone isomerase domain-containing protein" evidence="1">
    <location>
        <begin position="30"/>
        <end position="195"/>
    </location>
</feature>
<organism evidence="3 4">
    <name type="scientific">Limnobacter litoralis</name>
    <dbReference type="NCBI Taxonomy" id="481366"/>
    <lineage>
        <taxon>Bacteria</taxon>
        <taxon>Pseudomonadati</taxon>
        <taxon>Pseudomonadota</taxon>
        <taxon>Betaproteobacteria</taxon>
        <taxon>Burkholderiales</taxon>
        <taxon>Burkholderiaceae</taxon>
        <taxon>Limnobacter</taxon>
    </lineage>
</organism>
<feature type="signal peptide" evidence="1">
    <location>
        <begin position="1"/>
        <end position="29"/>
    </location>
</feature>
<protein>
    <recommendedName>
        <fullName evidence="2">Chalcone isomerase domain-containing protein</fullName>
    </recommendedName>
</protein>
<dbReference type="RefSeq" id="WP_284280134.1">
    <property type="nucleotide sequence ID" value="NZ_BSOJ01000007.1"/>
</dbReference>
<dbReference type="SUPFAM" id="SSF54626">
    <property type="entry name" value="Chalcone isomerase"/>
    <property type="match status" value="1"/>
</dbReference>
<feature type="domain" description="Chalcone isomerase" evidence="2">
    <location>
        <begin position="29"/>
        <end position="193"/>
    </location>
</feature>
<dbReference type="InterPro" id="IPR016087">
    <property type="entry name" value="Chalcone_isomerase"/>
</dbReference>
<proteinExistence type="predicted"/>
<evidence type="ECO:0000259" key="2">
    <source>
        <dbReference type="Pfam" id="PF16036"/>
    </source>
</evidence>
<keyword evidence="1" id="KW-0732">Signal</keyword>
<keyword evidence="4" id="KW-1185">Reference proteome</keyword>
<evidence type="ECO:0000256" key="1">
    <source>
        <dbReference type="SAM" id="SignalP"/>
    </source>
</evidence>
<dbReference type="Gene3D" id="3.50.70.10">
    <property type="match status" value="1"/>
</dbReference>
<evidence type="ECO:0000313" key="4">
    <source>
        <dbReference type="Proteomes" id="UP001156664"/>
    </source>
</evidence>
<evidence type="ECO:0000313" key="3">
    <source>
        <dbReference type="EMBL" id="GLR25704.1"/>
    </source>
</evidence>
<accession>A0ABQ5YM87</accession>
<sequence>MVKRLKTKAWLTMLVCLLTGPGFVSSALAVDVDGLQLPDTYTFDGHTYALNGAGTRYYSLFKIRVYSAGLYLRERTHDAAAILSSTETRIVHLEMRVDSKREDNQKAWTHYLRANCEAPCVLNSNSLDQFMQIQTNLHTGDTETYVFDAKGLSILRNDKPVQTIADPQFARTVLSSWIGRVPSTESLKVQLLGSK</sequence>